<dbReference type="Gene3D" id="2.40.160.130">
    <property type="entry name" value="Capsule assembly protein Wzi"/>
    <property type="match status" value="1"/>
</dbReference>
<dbReference type="Proteomes" id="UP000184368">
    <property type="component" value="Unassembled WGS sequence"/>
</dbReference>
<proteinExistence type="predicted"/>
<organism evidence="1 2">
    <name type="scientific">Cnuella takakiae</name>
    <dbReference type="NCBI Taxonomy" id="1302690"/>
    <lineage>
        <taxon>Bacteria</taxon>
        <taxon>Pseudomonadati</taxon>
        <taxon>Bacteroidota</taxon>
        <taxon>Chitinophagia</taxon>
        <taxon>Chitinophagales</taxon>
        <taxon>Chitinophagaceae</taxon>
        <taxon>Cnuella</taxon>
    </lineage>
</organism>
<dbReference type="InterPro" id="IPR026950">
    <property type="entry name" value="Caps_assemb_Wzi"/>
</dbReference>
<evidence type="ECO:0000313" key="2">
    <source>
        <dbReference type="Proteomes" id="UP000184368"/>
    </source>
</evidence>
<accession>A0A1M5B835</accession>
<protein>
    <submittedName>
        <fullName evidence="1">Capsule assembly protein Wzi</fullName>
    </submittedName>
</protein>
<dbReference type="Pfam" id="PF14052">
    <property type="entry name" value="Caps_assemb_Wzi"/>
    <property type="match status" value="1"/>
</dbReference>
<sequence>MCQPFLYTFDTHWFGIIRRLQSLKNYFYLFSIPPFSQTVLIAHTMKCKPGTRTIKNYKNRLLPAVSLALLFLMAQVSVVAQSLPVGTTLLEETVRRLQVTGRSNNTQSQMIRPLVAASPEQFDSLIFPQVDTAFSRQQAMRLSWGKNGSITVLPAQLRQQYNSSFAYGWNDGAMVPAKGYQAFASAGLFLRKGILSIQLQPEAVLAANPAFPLFPQSYSDSVWYNFYIIQDRVDAPQRMGDGVYRKLLAGQSSVRLNFKKLSFGISSENLWWGPGVRNSLLMTNNAPGFPHLTFNTTAPVQTRIGTFEWQVIAGRLKGSGVLPQDTSRRINDSALFTPKLNDHRYINAFVLNWQPKWIKGLYLGFSRAFYQYESQIPKNLNGYFPVLGAWLGNSAGTENQSGGRDQLLSFSFRLVLPESKAELYGEYGRNDRSLNFRDILLEPEHSRAYVLGLRKYFVNAKGREKALFFEATQLQKTSSIIIREQESWYTHYQVRHGYTHLGQVLGAGIGPGGSNSQTLGMSWYKGVNRTEFSLERVVRNNDLFFAAFSGSREFMRHWADLSLNGSKQWTRGRYLFSADASLVRALNYQYKQSFTPEGNKDQFNLRLGLTAGYRF</sequence>
<evidence type="ECO:0000313" key="1">
    <source>
        <dbReference type="EMBL" id="SHF38711.1"/>
    </source>
</evidence>
<reference evidence="1 2" key="1">
    <citation type="submission" date="2016-11" db="EMBL/GenBank/DDBJ databases">
        <authorList>
            <person name="Jaros S."/>
            <person name="Januszkiewicz K."/>
            <person name="Wedrychowicz H."/>
        </authorList>
    </citation>
    <scope>NUCLEOTIDE SEQUENCE [LARGE SCALE GENOMIC DNA]</scope>
    <source>
        <strain evidence="1 2">DSM 26897</strain>
    </source>
</reference>
<keyword evidence="2" id="KW-1185">Reference proteome</keyword>
<name>A0A1M5B835_9BACT</name>
<dbReference type="EMBL" id="FQUO01000007">
    <property type="protein sequence ID" value="SHF38711.1"/>
    <property type="molecule type" value="Genomic_DNA"/>
</dbReference>
<gene>
    <name evidence="1" type="ORF">SAMN05444008_107191</name>
</gene>
<dbReference type="AlphaFoldDB" id="A0A1M5B835"/>
<dbReference type="InterPro" id="IPR038636">
    <property type="entry name" value="Wzi_sf"/>
</dbReference>